<dbReference type="EMBL" id="JARAOO010000010">
    <property type="protein sequence ID" value="KAJ7954037.1"/>
    <property type="molecule type" value="Genomic_DNA"/>
</dbReference>
<feature type="compositionally biased region" description="Polar residues" evidence="1">
    <location>
        <begin position="1"/>
        <end position="11"/>
    </location>
</feature>
<comment type="caution">
    <text evidence="2">The sequence shown here is derived from an EMBL/GenBank/DDBJ whole genome shotgun (WGS) entry which is preliminary data.</text>
</comment>
<gene>
    <name evidence="2" type="ORF">O6P43_025657</name>
</gene>
<feature type="compositionally biased region" description="Acidic residues" evidence="1">
    <location>
        <begin position="15"/>
        <end position="30"/>
    </location>
</feature>
<feature type="region of interest" description="Disordered" evidence="1">
    <location>
        <begin position="1"/>
        <end position="32"/>
    </location>
</feature>
<dbReference type="KEGG" id="qsa:O6P43_025657"/>
<protein>
    <submittedName>
        <fullName evidence="2">Protein CROWDED NUCLEI 3-like isoform X2</fullName>
    </submittedName>
</protein>
<reference evidence="2" key="1">
    <citation type="journal article" date="2023" name="Science">
        <title>Elucidation of the pathway for biosynthesis of saponin adjuvants from the soapbark tree.</title>
        <authorList>
            <person name="Reed J."/>
            <person name="Orme A."/>
            <person name="El-Demerdash A."/>
            <person name="Owen C."/>
            <person name="Martin L.B.B."/>
            <person name="Misra R.C."/>
            <person name="Kikuchi S."/>
            <person name="Rejzek M."/>
            <person name="Martin A.C."/>
            <person name="Harkess A."/>
            <person name="Leebens-Mack J."/>
            <person name="Louveau T."/>
            <person name="Stephenson M.J."/>
            <person name="Osbourn A."/>
        </authorList>
    </citation>
    <scope>NUCLEOTIDE SEQUENCE</scope>
    <source>
        <strain evidence="2">S10</strain>
    </source>
</reference>
<organism evidence="2 3">
    <name type="scientific">Quillaja saponaria</name>
    <name type="common">Soap bark tree</name>
    <dbReference type="NCBI Taxonomy" id="32244"/>
    <lineage>
        <taxon>Eukaryota</taxon>
        <taxon>Viridiplantae</taxon>
        <taxon>Streptophyta</taxon>
        <taxon>Embryophyta</taxon>
        <taxon>Tracheophyta</taxon>
        <taxon>Spermatophyta</taxon>
        <taxon>Magnoliopsida</taxon>
        <taxon>eudicotyledons</taxon>
        <taxon>Gunneridae</taxon>
        <taxon>Pentapetalae</taxon>
        <taxon>rosids</taxon>
        <taxon>fabids</taxon>
        <taxon>Fabales</taxon>
        <taxon>Quillajaceae</taxon>
        <taxon>Quillaja</taxon>
    </lineage>
</organism>
<sequence>MAVLMQPSQLSLPELSEEINESPECGEDDENRSIFNDLENDFEEEEEKAGHLGEASIGKKIWSFFTT</sequence>
<dbReference type="Proteomes" id="UP001163823">
    <property type="component" value="Chromosome 10"/>
</dbReference>
<accession>A0AAD7L9P9</accession>
<proteinExistence type="predicted"/>
<evidence type="ECO:0000313" key="3">
    <source>
        <dbReference type="Proteomes" id="UP001163823"/>
    </source>
</evidence>
<evidence type="ECO:0000256" key="1">
    <source>
        <dbReference type="SAM" id="MobiDB-lite"/>
    </source>
</evidence>
<keyword evidence="3" id="KW-1185">Reference proteome</keyword>
<name>A0AAD7L9P9_QUISA</name>
<dbReference type="AlphaFoldDB" id="A0AAD7L9P9"/>
<evidence type="ECO:0000313" key="2">
    <source>
        <dbReference type="EMBL" id="KAJ7954037.1"/>
    </source>
</evidence>